<name>F0THD5_LACAM</name>
<organism evidence="1 2">
    <name type="scientific">Lactobacillus amylovorus</name>
    <dbReference type="NCBI Taxonomy" id="1604"/>
    <lineage>
        <taxon>Bacteria</taxon>
        <taxon>Bacillati</taxon>
        <taxon>Bacillota</taxon>
        <taxon>Bacilli</taxon>
        <taxon>Lactobacillales</taxon>
        <taxon>Lactobacillaceae</taxon>
        <taxon>Lactobacillus</taxon>
    </lineage>
</organism>
<evidence type="ECO:0000313" key="1">
    <source>
        <dbReference type="EMBL" id="ADZ08117.1"/>
    </source>
</evidence>
<accession>F0THD5</accession>
<dbReference type="HOGENOM" id="CLU_2935580_0_0_9"/>
<gene>
    <name evidence="1" type="ordered locus">LAC30SC_10100</name>
</gene>
<dbReference type="AlphaFoldDB" id="F0THD5"/>
<evidence type="ECO:0000313" key="2">
    <source>
        <dbReference type="Proteomes" id="UP000007491"/>
    </source>
</evidence>
<reference evidence="1 2" key="1">
    <citation type="journal article" date="2011" name="J. Bacteriol.">
        <title>Complete genome sequencing of Lactobacillus acidophilus 30SC, isolated from swine intestine.</title>
        <authorList>
            <person name="Oh S."/>
            <person name="Roh H."/>
            <person name="Ko H.J."/>
            <person name="Kim S."/>
            <person name="Kim K.H."/>
            <person name="Lee S.E."/>
            <person name="Chang I.S."/>
            <person name="Kim S."/>
            <person name="Choi I.G."/>
        </authorList>
    </citation>
    <scope>NUCLEOTIDE SEQUENCE [LARGE SCALE GENOMIC DNA]</scope>
    <source>
        <strain evidence="1 2">30SC</strain>
    </source>
</reference>
<dbReference type="EMBL" id="CP002559">
    <property type="protein sequence ID" value="ADZ08117.1"/>
    <property type="molecule type" value="Genomic_DNA"/>
</dbReference>
<dbReference type="STRING" id="1604.LAC30SC_10100"/>
<reference key="2">
    <citation type="submission" date="2011-02" db="EMBL/GenBank/DDBJ databases">
        <authorList>
            <person name="Roh H."/>
            <person name="Ko H.-J."/>
            <person name="Kim S.-H."/>
            <person name="Choi I.-G."/>
            <person name="Oh S."/>
        </authorList>
    </citation>
    <scope>NUCLEOTIDE SEQUENCE</scope>
    <source>
        <strain>30SC</strain>
    </source>
</reference>
<protein>
    <submittedName>
        <fullName evidence="1">Uncharacterized protein</fullName>
    </submittedName>
</protein>
<proteinExistence type="predicted"/>
<sequence>MIQQISLEQYNLLLNNKVLFQNIKNIKKVNDKLYVSFIGDTRGDRKIFCVRMNISLILFP</sequence>
<dbReference type="KEGG" id="lai:LAC30SC_10100"/>
<dbReference type="Proteomes" id="UP000007491">
    <property type="component" value="Chromosome"/>
</dbReference>